<keyword evidence="2" id="KW-1185">Reference proteome</keyword>
<evidence type="ECO:0000313" key="1">
    <source>
        <dbReference type="EMBL" id="KHJ95466.1"/>
    </source>
</evidence>
<sequence length="71" mass="8368">MKTIWEDQRDTQRIESLGDLQFMEKRLSLAPTPPKNYNKVIAHSPPLEKPDLTKVYNFLPFSETIKLVVFY</sequence>
<name>A0A0B1TH72_OESDE</name>
<dbReference type="AlphaFoldDB" id="A0A0B1TH72"/>
<reference evidence="1 2" key="1">
    <citation type="submission" date="2014-03" db="EMBL/GenBank/DDBJ databases">
        <title>Draft genome of the hookworm Oesophagostomum dentatum.</title>
        <authorList>
            <person name="Mitreva M."/>
        </authorList>
    </citation>
    <scope>NUCLEOTIDE SEQUENCE [LARGE SCALE GENOMIC DNA]</scope>
    <source>
        <strain evidence="1 2">OD-Hann</strain>
    </source>
</reference>
<protein>
    <submittedName>
        <fullName evidence="1">Uncharacterized protein</fullName>
    </submittedName>
</protein>
<gene>
    <name evidence="1" type="ORF">OESDEN_04590</name>
</gene>
<organism evidence="1 2">
    <name type="scientific">Oesophagostomum dentatum</name>
    <name type="common">Nodular worm</name>
    <dbReference type="NCBI Taxonomy" id="61180"/>
    <lineage>
        <taxon>Eukaryota</taxon>
        <taxon>Metazoa</taxon>
        <taxon>Ecdysozoa</taxon>
        <taxon>Nematoda</taxon>
        <taxon>Chromadorea</taxon>
        <taxon>Rhabditida</taxon>
        <taxon>Rhabditina</taxon>
        <taxon>Rhabditomorpha</taxon>
        <taxon>Strongyloidea</taxon>
        <taxon>Strongylidae</taxon>
        <taxon>Oesophagostomum</taxon>
    </lineage>
</organism>
<accession>A0A0B1TH72</accession>
<dbReference type="EMBL" id="KN549957">
    <property type="protein sequence ID" value="KHJ95466.1"/>
    <property type="molecule type" value="Genomic_DNA"/>
</dbReference>
<evidence type="ECO:0000313" key="2">
    <source>
        <dbReference type="Proteomes" id="UP000053660"/>
    </source>
</evidence>
<dbReference type="Proteomes" id="UP000053660">
    <property type="component" value="Unassembled WGS sequence"/>
</dbReference>
<proteinExistence type="predicted"/>